<keyword evidence="2" id="KW-0472">Membrane</keyword>
<feature type="region of interest" description="Disordered" evidence="1">
    <location>
        <begin position="1"/>
        <end position="20"/>
    </location>
</feature>
<evidence type="ECO:0000313" key="3">
    <source>
        <dbReference type="EMBL" id="GAA4190475.1"/>
    </source>
</evidence>
<keyword evidence="2" id="KW-1133">Transmembrane helix</keyword>
<reference evidence="4" key="1">
    <citation type="journal article" date="2019" name="Int. J. Syst. Evol. Microbiol.">
        <title>The Global Catalogue of Microorganisms (GCM) 10K type strain sequencing project: providing services to taxonomists for standard genome sequencing and annotation.</title>
        <authorList>
            <consortium name="The Broad Institute Genomics Platform"/>
            <consortium name="The Broad Institute Genome Sequencing Center for Infectious Disease"/>
            <person name="Wu L."/>
            <person name="Ma J."/>
        </authorList>
    </citation>
    <scope>NUCLEOTIDE SEQUENCE [LARGE SCALE GENOMIC DNA]</scope>
    <source>
        <strain evidence="4">JCM 17388</strain>
    </source>
</reference>
<keyword evidence="4" id="KW-1185">Reference proteome</keyword>
<comment type="caution">
    <text evidence="3">The sequence shown here is derived from an EMBL/GenBank/DDBJ whole genome shotgun (WGS) entry which is preliminary data.</text>
</comment>
<dbReference type="Proteomes" id="UP001501251">
    <property type="component" value="Unassembled WGS sequence"/>
</dbReference>
<organism evidence="3 4">
    <name type="scientific">Streptosporangium oxazolinicum</name>
    <dbReference type="NCBI Taxonomy" id="909287"/>
    <lineage>
        <taxon>Bacteria</taxon>
        <taxon>Bacillati</taxon>
        <taxon>Actinomycetota</taxon>
        <taxon>Actinomycetes</taxon>
        <taxon>Streptosporangiales</taxon>
        <taxon>Streptosporangiaceae</taxon>
        <taxon>Streptosporangium</taxon>
    </lineage>
</organism>
<evidence type="ECO:0000256" key="1">
    <source>
        <dbReference type="SAM" id="MobiDB-lite"/>
    </source>
</evidence>
<feature type="transmembrane region" description="Helical" evidence="2">
    <location>
        <begin position="291"/>
        <end position="312"/>
    </location>
</feature>
<evidence type="ECO:0000313" key="4">
    <source>
        <dbReference type="Proteomes" id="UP001501251"/>
    </source>
</evidence>
<sequence>MAGASANASAGASAGASPVADDRRGMIGVRLLEAPVSRRGDPRALSYIVDHLNPGTTIRRKMEISNTSGKPQHVSLYPAAADVVRNSFNAPQGRPRNELVSWMSLDRHSADLPPGGTSTAQVTIKVPPVASRGERFGVVWAEVAAEPDDLHPVRVVNRVGIRVYLDVGPGGEPPSDFRIESLTPARIPDGSLQLRALVRNTGERTLDMNGSLSLTDGPGGLQAGPFPADLGVTLLPGSIAPVTVTMDGRMPDGPWKGRLVLMSGMVKRAVTATLTFPAKGEGPSVEPDENYLPLVGLVAGLVVPATALGVMVRRRRRAAAPVS</sequence>
<keyword evidence="2" id="KW-0812">Transmembrane</keyword>
<accession>A0ABP8ATY6</accession>
<evidence type="ECO:0000256" key="2">
    <source>
        <dbReference type="SAM" id="Phobius"/>
    </source>
</evidence>
<proteinExistence type="predicted"/>
<protein>
    <recommendedName>
        <fullName evidence="5">Peptidase</fullName>
    </recommendedName>
</protein>
<name>A0ABP8ATY6_9ACTN</name>
<dbReference type="RefSeq" id="WP_344918336.1">
    <property type="nucleotide sequence ID" value="NZ_BAABAQ010000004.1"/>
</dbReference>
<feature type="compositionally biased region" description="Low complexity" evidence="1">
    <location>
        <begin position="1"/>
        <end position="17"/>
    </location>
</feature>
<gene>
    <name evidence="3" type="ORF">GCM10022252_28840</name>
</gene>
<evidence type="ECO:0008006" key="5">
    <source>
        <dbReference type="Google" id="ProtNLM"/>
    </source>
</evidence>
<dbReference type="EMBL" id="BAABAQ010000004">
    <property type="protein sequence ID" value="GAA4190475.1"/>
    <property type="molecule type" value="Genomic_DNA"/>
</dbReference>